<dbReference type="GO" id="GO:0005737">
    <property type="term" value="C:cytoplasm"/>
    <property type="evidence" value="ECO:0007669"/>
    <property type="project" value="InterPro"/>
</dbReference>
<keyword evidence="3" id="KW-0479">Metal-binding</keyword>
<dbReference type="GO" id="GO:0004427">
    <property type="term" value="F:inorganic diphosphate phosphatase activity"/>
    <property type="evidence" value="ECO:0007669"/>
    <property type="project" value="UniProtKB-EC"/>
</dbReference>
<dbReference type="InterPro" id="IPR008162">
    <property type="entry name" value="Pyrophosphatase"/>
</dbReference>
<reference evidence="8" key="2">
    <citation type="submission" date="2016-11" db="EMBL/GenBank/DDBJ databases">
        <authorList>
            <person name="Varghese N."/>
            <person name="Submissions S."/>
        </authorList>
    </citation>
    <scope>NUCLEOTIDE SEQUENCE [LARGE SCALE GENOMIC DNA]</scope>
    <source>
        <strain evidence="8">DSM 19859</strain>
    </source>
</reference>
<name>A0A1M5XL47_9FLAO</name>
<dbReference type="Pfam" id="PF00719">
    <property type="entry name" value="Pyrophosphatase"/>
    <property type="match status" value="1"/>
</dbReference>
<evidence type="ECO:0000256" key="4">
    <source>
        <dbReference type="ARBA" id="ARBA00022801"/>
    </source>
</evidence>
<dbReference type="Proteomes" id="UP000184240">
    <property type="component" value="Unassembled WGS sequence"/>
</dbReference>
<dbReference type="GO" id="GO:0000287">
    <property type="term" value="F:magnesium ion binding"/>
    <property type="evidence" value="ECO:0007669"/>
    <property type="project" value="InterPro"/>
</dbReference>
<evidence type="ECO:0000256" key="5">
    <source>
        <dbReference type="ARBA" id="ARBA00022842"/>
    </source>
</evidence>
<evidence type="ECO:0000313" key="7">
    <source>
        <dbReference type="EMBL" id="SHI00565.1"/>
    </source>
</evidence>
<evidence type="ECO:0000256" key="3">
    <source>
        <dbReference type="ARBA" id="ARBA00022723"/>
    </source>
</evidence>
<keyword evidence="4" id="KW-0378">Hydrolase</keyword>
<dbReference type="EMBL" id="FQXT01000003">
    <property type="protein sequence ID" value="SHI00565.1"/>
    <property type="molecule type" value="Genomic_DNA"/>
</dbReference>
<comment type="cofactor">
    <cofactor evidence="1">
        <name>Mg(2+)</name>
        <dbReference type="ChEBI" id="CHEBI:18420"/>
    </cofactor>
</comment>
<reference evidence="6 9" key="3">
    <citation type="submission" date="2018-07" db="EMBL/GenBank/DDBJ databases">
        <title>Leeuwenhoekiella genomics.</title>
        <authorList>
            <person name="Tahon G."/>
            <person name="Willems A."/>
        </authorList>
    </citation>
    <scope>NUCLEOTIDE SEQUENCE [LARGE SCALE GENOMIC DNA]</scope>
    <source>
        <strain evidence="6 9">LMG 24856</strain>
    </source>
</reference>
<proteinExistence type="predicted"/>
<keyword evidence="5" id="KW-0460">Magnesium</keyword>
<dbReference type="OrthoDB" id="5187599at2"/>
<keyword evidence="9" id="KW-1185">Reference proteome</keyword>
<dbReference type="EC" id="3.6.1.1" evidence="2"/>
<dbReference type="GO" id="GO:0006796">
    <property type="term" value="P:phosphate-containing compound metabolic process"/>
    <property type="evidence" value="ECO:0007669"/>
    <property type="project" value="InterPro"/>
</dbReference>
<reference evidence="7" key="1">
    <citation type="submission" date="2016-11" db="EMBL/GenBank/DDBJ databases">
        <authorList>
            <person name="Jaros S."/>
            <person name="Januszkiewicz K."/>
            <person name="Wedrychowicz H."/>
        </authorList>
    </citation>
    <scope>NUCLEOTIDE SEQUENCE [LARGE SCALE GENOMIC DNA]</scope>
    <source>
        <strain evidence="7">DSM 19859</strain>
    </source>
</reference>
<dbReference type="PANTHER" id="PTHR10286">
    <property type="entry name" value="INORGANIC PYROPHOSPHATASE"/>
    <property type="match status" value="1"/>
</dbReference>
<dbReference type="RefSeq" id="WP_072982013.1">
    <property type="nucleotide sequence ID" value="NZ_FQXT01000003.1"/>
</dbReference>
<dbReference type="Gene3D" id="3.90.80.10">
    <property type="entry name" value="Inorganic pyrophosphatase"/>
    <property type="match status" value="1"/>
</dbReference>
<dbReference type="PROSITE" id="PS00387">
    <property type="entry name" value="PPASE"/>
    <property type="match status" value="1"/>
</dbReference>
<gene>
    <name evidence="6" type="ORF">DSM01_867</name>
    <name evidence="7" type="ORF">SAMN04487999_1573</name>
</gene>
<evidence type="ECO:0000313" key="9">
    <source>
        <dbReference type="Proteomes" id="UP000290037"/>
    </source>
</evidence>
<evidence type="ECO:0000256" key="2">
    <source>
        <dbReference type="ARBA" id="ARBA00012146"/>
    </source>
</evidence>
<evidence type="ECO:0000256" key="1">
    <source>
        <dbReference type="ARBA" id="ARBA00001946"/>
    </source>
</evidence>
<dbReference type="AlphaFoldDB" id="A0A1M5XL47"/>
<dbReference type="STRING" id="573501.SAMN04487999_1573"/>
<evidence type="ECO:0000313" key="8">
    <source>
        <dbReference type="Proteomes" id="UP000184240"/>
    </source>
</evidence>
<dbReference type="Proteomes" id="UP000290037">
    <property type="component" value="Unassembled WGS sequence"/>
</dbReference>
<evidence type="ECO:0000313" key="6">
    <source>
        <dbReference type="EMBL" id="RXG30118.1"/>
    </source>
</evidence>
<dbReference type="InterPro" id="IPR036649">
    <property type="entry name" value="Pyrophosphatase_sf"/>
</dbReference>
<dbReference type="SUPFAM" id="SSF50324">
    <property type="entry name" value="Inorganic pyrophosphatase"/>
    <property type="match status" value="1"/>
</dbReference>
<dbReference type="EMBL" id="QOVN01000002">
    <property type="protein sequence ID" value="RXG30118.1"/>
    <property type="molecule type" value="Genomic_DNA"/>
</dbReference>
<protein>
    <recommendedName>
        <fullName evidence="2">inorganic diphosphatase</fullName>
        <ecNumber evidence="2">3.6.1.1</ecNumber>
    </recommendedName>
</protein>
<organism evidence="7 8">
    <name type="scientific">Leeuwenhoekiella palythoae</name>
    <dbReference type="NCBI Taxonomy" id="573501"/>
    <lineage>
        <taxon>Bacteria</taxon>
        <taxon>Pseudomonadati</taxon>
        <taxon>Bacteroidota</taxon>
        <taxon>Flavobacteriia</taxon>
        <taxon>Flavobacteriales</taxon>
        <taxon>Flavobacteriaceae</taxon>
        <taxon>Leeuwenhoekiella</taxon>
    </lineage>
</organism>
<sequence length="204" mass="22279">MIIRLTCIVFALVAIFSCKTSTEENLLTDYPAIAEDGSVNAVIEIPAGTEQKWEVNKTSGIIEWEQVDGTGRIVNYIGYPGNYGFIPQTLLAEKDGGDGDPLDILVLGSPVNRGSVIKCKIIGVLYLQDRGEQDDKLIAVAKDSPFYQLDSLEDLEATYNGVADIIRLWFSNYKGPSKMVPKGFGDHDAAQQVLEAAVTGYQNK</sequence>
<accession>A0A1M5XL47</accession>
<dbReference type="PROSITE" id="PS51257">
    <property type="entry name" value="PROKAR_LIPOPROTEIN"/>
    <property type="match status" value="1"/>
</dbReference>